<proteinExistence type="predicted"/>
<evidence type="ECO:0000313" key="3">
    <source>
        <dbReference type="EMBL" id="QIS06135.1"/>
    </source>
</evidence>
<dbReference type="Proteomes" id="UP000501705">
    <property type="component" value="Chromosome"/>
</dbReference>
<organism evidence="3 4">
    <name type="scientific">Nocardia brasiliensis</name>
    <dbReference type="NCBI Taxonomy" id="37326"/>
    <lineage>
        <taxon>Bacteria</taxon>
        <taxon>Bacillati</taxon>
        <taxon>Actinomycetota</taxon>
        <taxon>Actinomycetes</taxon>
        <taxon>Mycobacteriales</taxon>
        <taxon>Nocardiaceae</taxon>
        <taxon>Nocardia</taxon>
    </lineage>
</organism>
<accession>A0A6G9XYV7</accession>
<sequence length="178" mass="17989">MNTTARTSTAAALGRGALALLATVALAGGLTAGAGTAAASTAGAGTHCLWAGTSHPQGATVVAGGQSFRCETDRGAPSWSRGPADNRPSTVPNPGAYTRPAGLFSAGARQPGTEYTDYCVGSQLIEGNEDVYQVVAARDGSLRWQAVAPVAQWKFDPDTPRPGPSTRSASLCIDGNLT</sequence>
<name>A0A6G9XYV7_NOCBR</name>
<dbReference type="EMBL" id="CP046171">
    <property type="protein sequence ID" value="QIS06135.1"/>
    <property type="molecule type" value="Genomic_DNA"/>
</dbReference>
<evidence type="ECO:0008006" key="5">
    <source>
        <dbReference type="Google" id="ProtNLM"/>
    </source>
</evidence>
<feature type="signal peptide" evidence="2">
    <location>
        <begin position="1"/>
        <end position="27"/>
    </location>
</feature>
<evidence type="ECO:0000313" key="4">
    <source>
        <dbReference type="Proteomes" id="UP000501705"/>
    </source>
</evidence>
<protein>
    <recommendedName>
        <fullName evidence="5">Secreted protein</fullName>
    </recommendedName>
</protein>
<dbReference type="AlphaFoldDB" id="A0A6G9XYV7"/>
<reference evidence="3 4" key="1">
    <citation type="journal article" date="2019" name="ACS Chem. Biol.">
        <title>Identification and Mobilization of a Cryptic Antibiotic Biosynthesis Gene Locus from a Human-Pathogenic Nocardia Isolate.</title>
        <authorList>
            <person name="Herisse M."/>
            <person name="Ishida K."/>
            <person name="Porter J.L."/>
            <person name="Howden B."/>
            <person name="Hertweck C."/>
            <person name="Stinear T.P."/>
            <person name="Pidot S.J."/>
        </authorList>
    </citation>
    <scope>NUCLEOTIDE SEQUENCE [LARGE SCALE GENOMIC DNA]</scope>
    <source>
        <strain evidence="3 4">AUSMDU00024985</strain>
    </source>
</reference>
<dbReference type="RefSeq" id="WP_167465182.1">
    <property type="nucleotide sequence ID" value="NZ_CP046171.1"/>
</dbReference>
<keyword evidence="2" id="KW-0732">Signal</keyword>
<feature type="region of interest" description="Disordered" evidence="1">
    <location>
        <begin position="73"/>
        <end position="96"/>
    </location>
</feature>
<feature type="chain" id="PRO_5039311074" description="Secreted protein" evidence="2">
    <location>
        <begin position="28"/>
        <end position="178"/>
    </location>
</feature>
<evidence type="ECO:0000256" key="2">
    <source>
        <dbReference type="SAM" id="SignalP"/>
    </source>
</evidence>
<evidence type="ECO:0000256" key="1">
    <source>
        <dbReference type="SAM" id="MobiDB-lite"/>
    </source>
</evidence>
<gene>
    <name evidence="3" type="ORF">F5X71_30915</name>
</gene>
<feature type="region of interest" description="Disordered" evidence="1">
    <location>
        <begin position="156"/>
        <end position="178"/>
    </location>
</feature>